<gene>
    <name evidence="1" type="ORF">KSS97_17900</name>
</gene>
<accession>A0ABX8Q8D0</accession>
<dbReference type="RefSeq" id="WP_217859813.1">
    <property type="nucleotide sequence ID" value="NZ_CP077080.1"/>
</dbReference>
<evidence type="ECO:0008006" key="3">
    <source>
        <dbReference type="Google" id="ProtNLM"/>
    </source>
</evidence>
<evidence type="ECO:0000313" key="2">
    <source>
        <dbReference type="Proteomes" id="UP000824066"/>
    </source>
</evidence>
<keyword evidence="2" id="KW-1185">Reference proteome</keyword>
<evidence type="ECO:0000313" key="1">
    <source>
        <dbReference type="EMBL" id="QXI51413.1"/>
    </source>
</evidence>
<protein>
    <recommendedName>
        <fullName evidence="3">Lipoprotein</fullName>
    </recommendedName>
</protein>
<sequence>MRKIIYLLSILTIGVQISGCSQNIVVPGAETLTNETSAYIKLDNNWSWSVSTTIDAVYPSEGKALLEAKPFIEYSQIKVTPGIYRVVLRVVSGHARAFPALRVVAKPGKTYILTSKPVMDGAAVKAEYKEINTIE</sequence>
<organism evidence="1 2">
    <name type="scientific">Pseudomonas canavaninivorans</name>
    <dbReference type="NCBI Taxonomy" id="2842348"/>
    <lineage>
        <taxon>Bacteria</taxon>
        <taxon>Pseudomonadati</taxon>
        <taxon>Pseudomonadota</taxon>
        <taxon>Gammaproteobacteria</taxon>
        <taxon>Pseudomonadales</taxon>
        <taxon>Pseudomonadaceae</taxon>
        <taxon>Pseudomonas</taxon>
    </lineage>
</organism>
<name>A0ABX8Q8D0_PSECO</name>
<reference evidence="1 2" key="1">
    <citation type="journal article" date="2021" name="Microorganisms">
        <title>The Ever-Expanding Pseudomonas Genus: Description of 43 New Species and Partition of the Pseudomonas putida Group.</title>
        <authorList>
            <person name="Girard L."/>
            <person name="Lood C."/>
            <person name="Hofte M."/>
            <person name="Vandamme P."/>
            <person name="Rokni-Zadeh H."/>
            <person name="van Noort V."/>
            <person name="Lavigne R."/>
            <person name="De Mot R."/>
        </authorList>
    </citation>
    <scope>NUCLEOTIDE SEQUENCE [LARGE SCALE GENOMIC DNA]</scope>
    <source>
        <strain evidence="1 2">SWRI17</strain>
    </source>
</reference>
<dbReference type="Proteomes" id="UP000824066">
    <property type="component" value="Chromosome"/>
</dbReference>
<dbReference type="EMBL" id="CP077080">
    <property type="protein sequence ID" value="QXI51413.1"/>
    <property type="molecule type" value="Genomic_DNA"/>
</dbReference>
<proteinExistence type="predicted"/>